<keyword evidence="3" id="KW-0378">Hydrolase</keyword>
<dbReference type="AlphaFoldDB" id="A0A067SVB4"/>
<dbReference type="Proteomes" id="UP000027222">
    <property type="component" value="Unassembled WGS sequence"/>
</dbReference>
<dbReference type="SUPFAM" id="SSF52129">
    <property type="entry name" value="Caspase-like"/>
    <property type="match status" value="1"/>
</dbReference>
<protein>
    <recommendedName>
        <fullName evidence="4">Peptidase C14 caspase domain-containing protein</fullName>
    </recommendedName>
</protein>
<evidence type="ECO:0000313" key="5">
    <source>
        <dbReference type="EMBL" id="KDR71639.1"/>
    </source>
</evidence>
<keyword evidence="3" id="KW-0788">Thiol protease</keyword>
<proteinExistence type="inferred from homology"/>
<dbReference type="Gene3D" id="3.40.50.1460">
    <property type="match status" value="1"/>
</dbReference>
<dbReference type="PANTHER" id="PTHR48104:SF30">
    <property type="entry name" value="METACASPASE-1"/>
    <property type="match status" value="1"/>
</dbReference>
<dbReference type="HOGENOM" id="CLU_011935_1_0_1"/>
<keyword evidence="3" id="KW-0645">Protease</keyword>
<dbReference type="OrthoDB" id="3223806at2759"/>
<evidence type="ECO:0000313" key="6">
    <source>
        <dbReference type="Proteomes" id="UP000027222"/>
    </source>
</evidence>
<gene>
    <name evidence="5" type="ORF">GALMADRAFT_794930</name>
</gene>
<organism evidence="5 6">
    <name type="scientific">Galerina marginata (strain CBS 339.88)</name>
    <dbReference type="NCBI Taxonomy" id="685588"/>
    <lineage>
        <taxon>Eukaryota</taxon>
        <taxon>Fungi</taxon>
        <taxon>Dikarya</taxon>
        <taxon>Basidiomycota</taxon>
        <taxon>Agaricomycotina</taxon>
        <taxon>Agaricomycetes</taxon>
        <taxon>Agaricomycetidae</taxon>
        <taxon>Agaricales</taxon>
        <taxon>Agaricineae</taxon>
        <taxon>Strophariaceae</taxon>
        <taxon>Galerina</taxon>
    </lineage>
</organism>
<evidence type="ECO:0000256" key="3">
    <source>
        <dbReference type="ARBA" id="ARBA00022807"/>
    </source>
</evidence>
<reference evidence="6" key="1">
    <citation type="journal article" date="2014" name="Proc. Natl. Acad. Sci. U.S.A.">
        <title>Extensive sampling of basidiomycete genomes demonstrates inadequacy of the white-rot/brown-rot paradigm for wood decay fungi.</title>
        <authorList>
            <person name="Riley R."/>
            <person name="Salamov A.A."/>
            <person name="Brown D.W."/>
            <person name="Nagy L.G."/>
            <person name="Floudas D."/>
            <person name="Held B.W."/>
            <person name="Levasseur A."/>
            <person name="Lombard V."/>
            <person name="Morin E."/>
            <person name="Otillar R."/>
            <person name="Lindquist E.A."/>
            <person name="Sun H."/>
            <person name="LaButti K.M."/>
            <person name="Schmutz J."/>
            <person name="Jabbour D."/>
            <person name="Luo H."/>
            <person name="Baker S.E."/>
            <person name="Pisabarro A.G."/>
            <person name="Walton J.D."/>
            <person name="Blanchette R.A."/>
            <person name="Henrissat B."/>
            <person name="Martin F."/>
            <person name="Cullen D."/>
            <person name="Hibbett D.S."/>
            <person name="Grigoriev I.V."/>
        </authorList>
    </citation>
    <scope>NUCLEOTIDE SEQUENCE [LARGE SCALE GENOMIC DNA]</scope>
    <source>
        <strain evidence="6">CBS 339.88</strain>
    </source>
</reference>
<feature type="domain" description="Peptidase C14 caspase" evidence="4">
    <location>
        <begin position="29"/>
        <end position="270"/>
    </location>
</feature>
<dbReference type="InterPro" id="IPR029030">
    <property type="entry name" value="Caspase-like_dom_sf"/>
</dbReference>
<dbReference type="EMBL" id="KL142392">
    <property type="protein sequence ID" value="KDR71639.1"/>
    <property type="molecule type" value="Genomic_DNA"/>
</dbReference>
<evidence type="ECO:0000259" key="4">
    <source>
        <dbReference type="Pfam" id="PF00656"/>
    </source>
</evidence>
<sequence>MPQSECCHVHPEQDGPAIASDATINDRLFALIIGINEYKNANTRNLKGCVPDSENFCRFLTESLHANPLHIKHLRNTEATREGILSAFETHLIGNQKIQQDDAIIFYFAGHGSEEFIGESWLTGNKMESICPHDIGTEVRGIPDRTFDCLMRQLASLKGDNITAIFDSCHSGGMGRDSDIENARYLPPPNSPFPQGLDSDIWDKEISNSRAHPTSHVQDPYVPYPSLKSHVLLAACQHDELAYEGSTTVGNRYTGAFTSILLDVLRHPECILAETTYIGLFHTLESPGNKTRLSKQTPYVEGDNKTKILFSTKDTGRYFPVSLSADGKVSAAVGTIHGVDKETLFVIISGNDRFQGLYPSKVMSLSCQFESLHHKTLKDDARAEVTKWNQPHLKVFIHPSRNCRSVSDPNYLAADVAILSLDGSRLELERRDGLLPRYTERFISVVPRDATGASESAIPNTLGHTSAIIIAMTHFNFHLLRQNRSNTVGDKLTVKLERLGDGQRGESGEFTYGPAKGSTITGSAKITDRQNFYCMTLSIRDFSTPLFPYVFAFDALTYEIACFYHPELVKVGPLRTNQVVSIGYGNQGGDPFQFQPNEVTFFKVFVTSKYVDMRSLVQDSPFSEDAALNATGRLPKRFSGIFDGFWESNWIQFYEWLSPR</sequence>
<keyword evidence="2" id="KW-0053">Apoptosis</keyword>
<keyword evidence="6" id="KW-1185">Reference proteome</keyword>
<dbReference type="GO" id="GO:0006508">
    <property type="term" value="P:proteolysis"/>
    <property type="evidence" value="ECO:0007669"/>
    <property type="project" value="InterPro"/>
</dbReference>
<dbReference type="PANTHER" id="PTHR48104">
    <property type="entry name" value="METACASPASE-4"/>
    <property type="match status" value="1"/>
</dbReference>
<dbReference type="InterPro" id="IPR050452">
    <property type="entry name" value="Metacaspase"/>
</dbReference>
<dbReference type="GO" id="GO:0004197">
    <property type="term" value="F:cysteine-type endopeptidase activity"/>
    <property type="evidence" value="ECO:0007669"/>
    <property type="project" value="InterPro"/>
</dbReference>
<evidence type="ECO:0000256" key="2">
    <source>
        <dbReference type="ARBA" id="ARBA00022703"/>
    </source>
</evidence>
<name>A0A067SVB4_GALM3</name>
<dbReference type="Pfam" id="PF00656">
    <property type="entry name" value="Peptidase_C14"/>
    <property type="match status" value="1"/>
</dbReference>
<comment type="similarity">
    <text evidence="1">Belongs to the peptidase C14B family.</text>
</comment>
<dbReference type="GO" id="GO:0005737">
    <property type="term" value="C:cytoplasm"/>
    <property type="evidence" value="ECO:0007669"/>
    <property type="project" value="TreeGrafter"/>
</dbReference>
<dbReference type="GO" id="GO:0006915">
    <property type="term" value="P:apoptotic process"/>
    <property type="evidence" value="ECO:0007669"/>
    <property type="project" value="UniProtKB-KW"/>
</dbReference>
<accession>A0A067SVB4</accession>
<dbReference type="InterPro" id="IPR011600">
    <property type="entry name" value="Pept_C14_caspase"/>
</dbReference>
<evidence type="ECO:0000256" key="1">
    <source>
        <dbReference type="ARBA" id="ARBA00009005"/>
    </source>
</evidence>